<gene>
    <name evidence="1" type="ORF">GCM10023318_52620</name>
</gene>
<dbReference type="RefSeq" id="WP_345498721.1">
    <property type="nucleotide sequence ID" value="NZ_BAABJM010000006.1"/>
</dbReference>
<protein>
    <recommendedName>
        <fullName evidence="3">CBS domain-containing protein</fullName>
    </recommendedName>
</protein>
<evidence type="ECO:0000313" key="2">
    <source>
        <dbReference type="Proteomes" id="UP001500603"/>
    </source>
</evidence>
<proteinExistence type="predicted"/>
<dbReference type="EMBL" id="BAABJM010000006">
    <property type="protein sequence ID" value="GAA5065469.1"/>
    <property type="molecule type" value="Genomic_DNA"/>
</dbReference>
<name>A0ABP9KW61_9NOCA</name>
<organism evidence="1 2">
    <name type="scientific">Nocardia callitridis</name>
    <dbReference type="NCBI Taxonomy" id="648753"/>
    <lineage>
        <taxon>Bacteria</taxon>
        <taxon>Bacillati</taxon>
        <taxon>Actinomycetota</taxon>
        <taxon>Actinomycetes</taxon>
        <taxon>Mycobacteriales</taxon>
        <taxon>Nocardiaceae</taxon>
        <taxon>Nocardia</taxon>
    </lineage>
</organism>
<reference evidence="2" key="1">
    <citation type="journal article" date="2019" name="Int. J. Syst. Evol. Microbiol.">
        <title>The Global Catalogue of Microorganisms (GCM) 10K type strain sequencing project: providing services to taxonomists for standard genome sequencing and annotation.</title>
        <authorList>
            <consortium name="The Broad Institute Genomics Platform"/>
            <consortium name="The Broad Institute Genome Sequencing Center for Infectious Disease"/>
            <person name="Wu L."/>
            <person name="Ma J."/>
        </authorList>
    </citation>
    <scope>NUCLEOTIDE SEQUENCE [LARGE SCALE GENOMIC DNA]</scope>
    <source>
        <strain evidence="2">JCM 18298</strain>
    </source>
</reference>
<dbReference type="Proteomes" id="UP001500603">
    <property type="component" value="Unassembled WGS sequence"/>
</dbReference>
<sequence length="72" mass="8045">MIEINTVALLDEADIWAPLSHSVPPNPLTILEAHQLMQDHRVCRVDGCACKRCAWERLVDAGRIVPDTGRAR</sequence>
<evidence type="ECO:0008006" key="3">
    <source>
        <dbReference type="Google" id="ProtNLM"/>
    </source>
</evidence>
<accession>A0ABP9KW61</accession>
<keyword evidence="2" id="KW-1185">Reference proteome</keyword>
<evidence type="ECO:0000313" key="1">
    <source>
        <dbReference type="EMBL" id="GAA5065469.1"/>
    </source>
</evidence>
<comment type="caution">
    <text evidence="1">The sequence shown here is derived from an EMBL/GenBank/DDBJ whole genome shotgun (WGS) entry which is preliminary data.</text>
</comment>